<comment type="caution">
    <text evidence="1">The sequence shown here is derived from an EMBL/GenBank/DDBJ whole genome shotgun (WGS) entry which is preliminary data.</text>
</comment>
<dbReference type="AlphaFoldDB" id="A0AAV2RS28"/>
<organism evidence="1 2">
    <name type="scientific">Meganyctiphanes norvegica</name>
    <name type="common">Northern krill</name>
    <name type="synonym">Thysanopoda norvegica</name>
    <dbReference type="NCBI Taxonomy" id="48144"/>
    <lineage>
        <taxon>Eukaryota</taxon>
        <taxon>Metazoa</taxon>
        <taxon>Ecdysozoa</taxon>
        <taxon>Arthropoda</taxon>
        <taxon>Crustacea</taxon>
        <taxon>Multicrustacea</taxon>
        <taxon>Malacostraca</taxon>
        <taxon>Eumalacostraca</taxon>
        <taxon>Eucarida</taxon>
        <taxon>Euphausiacea</taxon>
        <taxon>Euphausiidae</taxon>
        <taxon>Meganyctiphanes</taxon>
    </lineage>
</organism>
<proteinExistence type="predicted"/>
<evidence type="ECO:0000313" key="2">
    <source>
        <dbReference type="Proteomes" id="UP001497623"/>
    </source>
</evidence>
<sequence>MNITDVLNLHVTYICQLLLSSLSGRQTHVHTCSVSHLFAKIVREPTTVKEAAGFLRIGSLNVKVRKTTEAFNNLLARDTRDVEARLHKNWGSSDSLPDAGQVSSLTSLASMWRVEMDQSSKTTLDDAMSDTPYC</sequence>
<dbReference type="Proteomes" id="UP001497623">
    <property type="component" value="Unassembled WGS sequence"/>
</dbReference>
<gene>
    <name evidence="1" type="ORF">MNOR_LOCUS27476</name>
</gene>
<name>A0AAV2RS28_MEGNR</name>
<feature type="non-terminal residue" evidence="1">
    <location>
        <position position="134"/>
    </location>
</feature>
<accession>A0AAV2RS28</accession>
<reference evidence="1 2" key="1">
    <citation type="submission" date="2024-05" db="EMBL/GenBank/DDBJ databases">
        <authorList>
            <person name="Wallberg A."/>
        </authorList>
    </citation>
    <scope>NUCLEOTIDE SEQUENCE [LARGE SCALE GENOMIC DNA]</scope>
</reference>
<keyword evidence="2" id="KW-1185">Reference proteome</keyword>
<evidence type="ECO:0000313" key="1">
    <source>
        <dbReference type="EMBL" id="CAL4134793.1"/>
    </source>
</evidence>
<dbReference type="EMBL" id="CAXKWB010028952">
    <property type="protein sequence ID" value="CAL4134793.1"/>
    <property type="molecule type" value="Genomic_DNA"/>
</dbReference>
<protein>
    <submittedName>
        <fullName evidence="1">Uncharacterized protein</fullName>
    </submittedName>
</protein>